<feature type="compositionally biased region" description="Low complexity" evidence="1">
    <location>
        <begin position="83"/>
        <end position="100"/>
    </location>
</feature>
<feature type="region of interest" description="Disordered" evidence="1">
    <location>
        <begin position="490"/>
        <end position="515"/>
    </location>
</feature>
<dbReference type="VEuPathDB" id="TriTrypDB:BSAL_59410"/>
<keyword evidence="3" id="KW-1185">Reference proteome</keyword>
<evidence type="ECO:0000313" key="2">
    <source>
        <dbReference type="EMBL" id="CUF13078.1"/>
    </source>
</evidence>
<proteinExistence type="predicted"/>
<evidence type="ECO:0000256" key="1">
    <source>
        <dbReference type="SAM" id="MobiDB-lite"/>
    </source>
</evidence>
<evidence type="ECO:0000313" key="3">
    <source>
        <dbReference type="Proteomes" id="UP000051952"/>
    </source>
</evidence>
<protein>
    <submittedName>
        <fullName evidence="2">Uncharacterized protein</fullName>
    </submittedName>
</protein>
<feature type="region of interest" description="Disordered" evidence="1">
    <location>
        <begin position="591"/>
        <end position="614"/>
    </location>
</feature>
<feature type="compositionally biased region" description="Low complexity" evidence="1">
    <location>
        <begin position="1"/>
        <end position="12"/>
    </location>
</feature>
<accession>A0A0S4IQA4</accession>
<dbReference type="AlphaFoldDB" id="A0A0S4IQA4"/>
<dbReference type="Proteomes" id="UP000051952">
    <property type="component" value="Unassembled WGS sequence"/>
</dbReference>
<name>A0A0S4IQA4_BODSA</name>
<feature type="compositionally biased region" description="Low complexity" evidence="1">
    <location>
        <begin position="23"/>
        <end position="41"/>
    </location>
</feature>
<feature type="compositionally biased region" description="Basic residues" evidence="1">
    <location>
        <begin position="495"/>
        <end position="509"/>
    </location>
</feature>
<feature type="region of interest" description="Disordered" evidence="1">
    <location>
        <begin position="1"/>
        <end position="102"/>
    </location>
</feature>
<sequence length="614" mass="68677">MPPKAASIASRASIRRSTDMGAPQSPSRSPTRQQSPRNSRPASPIHRVERGGSRPASPVHRVLSGSISPIAQEPTGVDDVILSPAPNSNASATPPAATPAKQDEVLQETDIEQLLERKSALTETLRGLELELKRYANFFSIHEKHTRADEFEGRSEVIRSNNLSMREMIDSLRNSDRVLVTLREQQSAVDKHMRLRKAQIRQKEATIDIITRRCNEQNEGSRGLLDGIFEELASVDRQCKELEITGTLAQRVCPTLSLRAITHNDEVRYQVLEEHLNQSRHAAELSVAADRQLEALREELAIAAAVRSEQEAQIGGPSTALRDDEEVAAVVQAHRVAWEREKARLHVEKTAVQRMLRDTAFHVRRGTNVKSLSQHPCPPTQDFLVKEVRELQLTVGELEMLIEQDKDQFFALQTSVDTLAAVRGEEMLKWEGELQHQWERRQELERSIRQMIEYEEMLLKKHEGEGRVSGRSSPPFSPEGTVMLIDASSPTTHLKSPHARASSPRHSRATSHVNSHVNSQVGTPAVSASEWSVDQAVRTAEIEDFTRRLHEKATEAAQAKRPRSVIDRLTAPTRSFANFVKGASVEQIERSQRLSSVSSHRPVGCKQSASTPRK</sequence>
<gene>
    <name evidence="2" type="ORF">BSAL_59410</name>
</gene>
<dbReference type="EMBL" id="CYKH01000244">
    <property type="protein sequence ID" value="CUF13078.1"/>
    <property type="molecule type" value="Genomic_DNA"/>
</dbReference>
<reference evidence="3" key="1">
    <citation type="submission" date="2015-09" db="EMBL/GenBank/DDBJ databases">
        <authorList>
            <consortium name="Pathogen Informatics"/>
        </authorList>
    </citation>
    <scope>NUCLEOTIDE SEQUENCE [LARGE SCALE GENOMIC DNA]</scope>
    <source>
        <strain evidence="3">Lake Konstanz</strain>
    </source>
</reference>
<organism evidence="2 3">
    <name type="scientific">Bodo saltans</name>
    <name type="common">Flagellated protozoan</name>
    <dbReference type="NCBI Taxonomy" id="75058"/>
    <lineage>
        <taxon>Eukaryota</taxon>
        <taxon>Discoba</taxon>
        <taxon>Euglenozoa</taxon>
        <taxon>Kinetoplastea</taxon>
        <taxon>Metakinetoplastina</taxon>
        <taxon>Eubodonida</taxon>
        <taxon>Bodonidae</taxon>
        <taxon>Bodo</taxon>
    </lineage>
</organism>